<gene>
    <name evidence="1" type="ORF">ACFQ0P_08010</name>
</gene>
<dbReference type="Proteomes" id="UP001597055">
    <property type="component" value="Unassembled WGS sequence"/>
</dbReference>
<name>A0ABW3AH68_9MICO</name>
<keyword evidence="2" id="KW-1185">Reference proteome</keyword>
<reference evidence="2" key="1">
    <citation type="journal article" date="2019" name="Int. J. Syst. Evol. Microbiol.">
        <title>The Global Catalogue of Microorganisms (GCM) 10K type strain sequencing project: providing services to taxonomists for standard genome sequencing and annotation.</title>
        <authorList>
            <consortium name="The Broad Institute Genomics Platform"/>
            <consortium name="The Broad Institute Genome Sequencing Center for Infectious Disease"/>
            <person name="Wu L."/>
            <person name="Ma J."/>
        </authorList>
    </citation>
    <scope>NUCLEOTIDE SEQUENCE [LARGE SCALE GENOMIC DNA]</scope>
    <source>
        <strain evidence="2">CCUG 54523</strain>
    </source>
</reference>
<sequence length="106" mass="11015">MEDAERLRRLSVNDAALFSSAESEQGSRALTKSQCLARVSALIALSGPSASVMSEVDAAVSAGARSADFIALLDAILPLVGRPRIVAAAPKIALALGYDTELGWDE</sequence>
<evidence type="ECO:0008006" key="3">
    <source>
        <dbReference type="Google" id="ProtNLM"/>
    </source>
</evidence>
<evidence type="ECO:0000313" key="2">
    <source>
        <dbReference type="Proteomes" id="UP001597055"/>
    </source>
</evidence>
<organism evidence="1 2">
    <name type="scientific">Microbacterium insulae</name>
    <dbReference type="NCBI Taxonomy" id="483014"/>
    <lineage>
        <taxon>Bacteria</taxon>
        <taxon>Bacillati</taxon>
        <taxon>Actinomycetota</taxon>
        <taxon>Actinomycetes</taxon>
        <taxon>Micrococcales</taxon>
        <taxon>Microbacteriaceae</taxon>
        <taxon>Microbacterium</taxon>
    </lineage>
</organism>
<dbReference type="EMBL" id="JBHTII010000001">
    <property type="protein sequence ID" value="MFD0790338.1"/>
    <property type="molecule type" value="Genomic_DNA"/>
</dbReference>
<dbReference type="RefSeq" id="WP_204978120.1">
    <property type="nucleotide sequence ID" value="NZ_JBHTII010000001.1"/>
</dbReference>
<proteinExistence type="predicted"/>
<comment type="caution">
    <text evidence="1">The sequence shown here is derived from an EMBL/GenBank/DDBJ whole genome shotgun (WGS) entry which is preliminary data.</text>
</comment>
<evidence type="ECO:0000313" key="1">
    <source>
        <dbReference type="EMBL" id="MFD0790338.1"/>
    </source>
</evidence>
<accession>A0ABW3AH68</accession>
<protein>
    <recommendedName>
        <fullName evidence="3">Carboxymuconolactone decarboxylase family protein</fullName>
    </recommendedName>
</protein>